<proteinExistence type="predicted"/>
<keyword evidence="4" id="KW-1185">Reference proteome</keyword>
<feature type="domain" description="Resolvase/invertase-type recombinase catalytic" evidence="2">
    <location>
        <begin position="1"/>
        <end position="31"/>
    </location>
</feature>
<protein>
    <recommendedName>
        <fullName evidence="2">Resolvase/invertase-type recombinase catalytic domain-containing protein</fullName>
    </recommendedName>
</protein>
<sequence>MLHLYAALAEKERRLISERTKAAFASRRTSIKLGNPTNTAEAAAKGGRCRSKKPTGLPRCSKAKSWVEVAGYSSVAAELGLRIFNTKNEMQYVAICLWMSSHPPA</sequence>
<organism evidence="3 4">
    <name type="scientific">Mesorhizobium escarrei</name>
    <dbReference type="NCBI Taxonomy" id="666018"/>
    <lineage>
        <taxon>Bacteria</taxon>
        <taxon>Pseudomonadati</taxon>
        <taxon>Pseudomonadota</taxon>
        <taxon>Alphaproteobacteria</taxon>
        <taxon>Hyphomicrobiales</taxon>
        <taxon>Phyllobacteriaceae</taxon>
        <taxon>Mesorhizobium</taxon>
    </lineage>
</organism>
<dbReference type="Proteomes" id="UP001153050">
    <property type="component" value="Unassembled WGS sequence"/>
</dbReference>
<evidence type="ECO:0000313" key="4">
    <source>
        <dbReference type="Proteomes" id="UP001153050"/>
    </source>
</evidence>
<comment type="caution">
    <text evidence="3">The sequence shown here is derived from an EMBL/GenBank/DDBJ whole genome shotgun (WGS) entry which is preliminary data.</text>
</comment>
<evidence type="ECO:0000259" key="2">
    <source>
        <dbReference type="PROSITE" id="PS51736"/>
    </source>
</evidence>
<dbReference type="PROSITE" id="PS51736">
    <property type="entry name" value="RECOMBINASES_3"/>
    <property type="match status" value="1"/>
</dbReference>
<evidence type="ECO:0000313" key="3">
    <source>
        <dbReference type="EMBL" id="CAH2400838.1"/>
    </source>
</evidence>
<feature type="region of interest" description="Disordered" evidence="1">
    <location>
        <begin position="35"/>
        <end position="55"/>
    </location>
</feature>
<reference evidence="3 4" key="1">
    <citation type="submission" date="2022-03" db="EMBL/GenBank/DDBJ databases">
        <authorList>
            <person name="Brunel B."/>
        </authorList>
    </citation>
    <scope>NUCLEOTIDE SEQUENCE [LARGE SCALE GENOMIC DNA]</scope>
    <source>
        <strain evidence="3">STM5069sample</strain>
    </source>
</reference>
<evidence type="ECO:0000256" key="1">
    <source>
        <dbReference type="SAM" id="MobiDB-lite"/>
    </source>
</evidence>
<dbReference type="InterPro" id="IPR006119">
    <property type="entry name" value="Resolv_N"/>
</dbReference>
<dbReference type="EMBL" id="CAKXZT010000121">
    <property type="protein sequence ID" value="CAH2400838.1"/>
    <property type="molecule type" value="Genomic_DNA"/>
</dbReference>
<name>A0ABN8JS46_9HYPH</name>
<gene>
    <name evidence="3" type="ORF">MES5069_270076</name>
</gene>
<accession>A0ABN8JS46</accession>